<protein>
    <submittedName>
        <fullName evidence="2">Uncharacterized protein</fullName>
    </submittedName>
</protein>
<evidence type="ECO:0000313" key="3">
    <source>
        <dbReference type="Proteomes" id="UP001215598"/>
    </source>
</evidence>
<accession>A0AAD7K2F0</accession>
<reference evidence="2" key="1">
    <citation type="submission" date="2023-03" db="EMBL/GenBank/DDBJ databases">
        <title>Massive genome expansion in bonnet fungi (Mycena s.s.) driven by repeated elements and novel gene families across ecological guilds.</title>
        <authorList>
            <consortium name="Lawrence Berkeley National Laboratory"/>
            <person name="Harder C.B."/>
            <person name="Miyauchi S."/>
            <person name="Viragh M."/>
            <person name="Kuo A."/>
            <person name="Thoen E."/>
            <person name="Andreopoulos B."/>
            <person name="Lu D."/>
            <person name="Skrede I."/>
            <person name="Drula E."/>
            <person name="Henrissat B."/>
            <person name="Morin E."/>
            <person name="Kohler A."/>
            <person name="Barry K."/>
            <person name="LaButti K."/>
            <person name="Morin E."/>
            <person name="Salamov A."/>
            <person name="Lipzen A."/>
            <person name="Mereny Z."/>
            <person name="Hegedus B."/>
            <person name="Baldrian P."/>
            <person name="Stursova M."/>
            <person name="Weitz H."/>
            <person name="Taylor A."/>
            <person name="Grigoriev I.V."/>
            <person name="Nagy L.G."/>
            <person name="Martin F."/>
            <person name="Kauserud H."/>
        </authorList>
    </citation>
    <scope>NUCLEOTIDE SEQUENCE</scope>
    <source>
        <strain evidence="2">CBHHK182m</strain>
    </source>
</reference>
<gene>
    <name evidence="2" type="ORF">B0H16DRAFT_1879856</name>
</gene>
<feature type="region of interest" description="Disordered" evidence="1">
    <location>
        <begin position="75"/>
        <end position="126"/>
    </location>
</feature>
<feature type="compositionally biased region" description="Low complexity" evidence="1">
    <location>
        <begin position="115"/>
        <end position="126"/>
    </location>
</feature>
<keyword evidence="3" id="KW-1185">Reference proteome</keyword>
<sequence>MARIAFQSAVPAQARSVSGLYFALGRIGRRWAASGSGAFLVSFPADPIILCLDLALAPPRVHSFITDASSPRIGYQPYPPPNAVPNSGVYTPGPPQQQHTSASAPPPGAYTPNGANAPASVVRPPAASQHLDLRSCVPAPAALFETTRAESI</sequence>
<evidence type="ECO:0000256" key="1">
    <source>
        <dbReference type="SAM" id="MobiDB-lite"/>
    </source>
</evidence>
<comment type="caution">
    <text evidence="2">The sequence shown here is derived from an EMBL/GenBank/DDBJ whole genome shotgun (WGS) entry which is preliminary data.</text>
</comment>
<organism evidence="2 3">
    <name type="scientific">Mycena metata</name>
    <dbReference type="NCBI Taxonomy" id="1033252"/>
    <lineage>
        <taxon>Eukaryota</taxon>
        <taxon>Fungi</taxon>
        <taxon>Dikarya</taxon>
        <taxon>Basidiomycota</taxon>
        <taxon>Agaricomycotina</taxon>
        <taxon>Agaricomycetes</taxon>
        <taxon>Agaricomycetidae</taxon>
        <taxon>Agaricales</taxon>
        <taxon>Marasmiineae</taxon>
        <taxon>Mycenaceae</taxon>
        <taxon>Mycena</taxon>
    </lineage>
</organism>
<dbReference type="Proteomes" id="UP001215598">
    <property type="component" value="Unassembled WGS sequence"/>
</dbReference>
<evidence type="ECO:0000313" key="2">
    <source>
        <dbReference type="EMBL" id="KAJ7775467.1"/>
    </source>
</evidence>
<dbReference type="AlphaFoldDB" id="A0AAD7K2F0"/>
<proteinExistence type="predicted"/>
<dbReference type="EMBL" id="JARKIB010000010">
    <property type="protein sequence ID" value="KAJ7775467.1"/>
    <property type="molecule type" value="Genomic_DNA"/>
</dbReference>
<name>A0AAD7K2F0_9AGAR</name>